<protein>
    <submittedName>
        <fullName evidence="7">Adenosine deaminase family protein</fullName>
    </submittedName>
</protein>
<feature type="domain" description="Adenosine deaminase" evidence="6">
    <location>
        <begin position="160"/>
        <end position="307"/>
    </location>
</feature>
<dbReference type="RefSeq" id="WP_281817434.1">
    <property type="nucleotide sequence ID" value="NZ_BRLB01000012.1"/>
</dbReference>
<dbReference type="PANTHER" id="PTHR43114:SF6">
    <property type="entry name" value="ADENINE DEAMINASE"/>
    <property type="match status" value="1"/>
</dbReference>
<reference evidence="7" key="1">
    <citation type="submission" date="2022-06" db="EMBL/GenBank/DDBJ databases">
        <title>Vallitalea longa sp. nov., an anaerobic bacterium isolated from marine sediment.</title>
        <authorList>
            <person name="Hirano S."/>
            <person name="Terahara T."/>
            <person name="Mori K."/>
            <person name="Hamada M."/>
            <person name="Matsumoto R."/>
            <person name="Kobayashi T."/>
        </authorList>
    </citation>
    <scope>NUCLEOTIDE SEQUENCE</scope>
    <source>
        <strain evidence="7">SH18-1</strain>
    </source>
</reference>
<evidence type="ECO:0000313" key="7">
    <source>
        <dbReference type="EMBL" id="GKX30886.1"/>
    </source>
</evidence>
<keyword evidence="3" id="KW-0479">Metal-binding</keyword>
<sequence>MKEQFISYLQNNDIDGLKKISKSDLHNHATRGGNIDYVVGSNITKTLPIKFNDLNEMQEWYNMNIKPHCIGKQGFIKRIEGAFLQAKEDGVSVLTLSFGIGDKIHFNNSFDEYIENIEKIKEKIFPQVLFIPEISMGRTDDIKPEEYIFDEILSLDYFKAIDLVGDDTQPVDNYKNIYKKAKNKGMILKAHVGEFGDAESVRKAVDMLELDQVQHGINAVNSVEIMKWLAANKVQLNICPTSNVMLNRVNSYETHPIVKLFSYGIPVTINTDDMLIFNQSVSNEYLNLYNRGILSAEELNEIREKGLSIY</sequence>
<comment type="similarity">
    <text evidence="2">Belongs to the metallo-dependent hydrolases superfamily. Adenosine and AMP deaminases family.</text>
</comment>
<keyword evidence="5" id="KW-0862">Zinc</keyword>
<keyword evidence="8" id="KW-1185">Reference proteome</keyword>
<dbReference type="SUPFAM" id="SSF51556">
    <property type="entry name" value="Metallo-dependent hydrolases"/>
    <property type="match status" value="1"/>
</dbReference>
<name>A0A9W6DF58_9FIRM</name>
<gene>
    <name evidence="7" type="ORF">SH1V18_33660</name>
</gene>
<proteinExistence type="inferred from homology"/>
<evidence type="ECO:0000256" key="1">
    <source>
        <dbReference type="ARBA" id="ARBA00001947"/>
    </source>
</evidence>
<dbReference type="AlphaFoldDB" id="A0A9W6DF58"/>
<dbReference type="InterPro" id="IPR006330">
    <property type="entry name" value="Ado/ade_deaminase"/>
</dbReference>
<organism evidence="7 8">
    <name type="scientific">Vallitalea longa</name>
    <dbReference type="NCBI Taxonomy" id="2936439"/>
    <lineage>
        <taxon>Bacteria</taxon>
        <taxon>Bacillati</taxon>
        <taxon>Bacillota</taxon>
        <taxon>Clostridia</taxon>
        <taxon>Lachnospirales</taxon>
        <taxon>Vallitaleaceae</taxon>
        <taxon>Vallitalea</taxon>
    </lineage>
</organism>
<accession>A0A9W6DF58</accession>
<evidence type="ECO:0000256" key="5">
    <source>
        <dbReference type="ARBA" id="ARBA00022833"/>
    </source>
</evidence>
<comment type="caution">
    <text evidence="7">The sequence shown here is derived from an EMBL/GenBank/DDBJ whole genome shotgun (WGS) entry which is preliminary data.</text>
</comment>
<evidence type="ECO:0000313" key="8">
    <source>
        <dbReference type="Proteomes" id="UP001144256"/>
    </source>
</evidence>
<dbReference type="Pfam" id="PF00962">
    <property type="entry name" value="A_deaminase"/>
    <property type="match status" value="1"/>
</dbReference>
<dbReference type="GO" id="GO:0019239">
    <property type="term" value="F:deaminase activity"/>
    <property type="evidence" value="ECO:0007669"/>
    <property type="project" value="InterPro"/>
</dbReference>
<evidence type="ECO:0000259" key="6">
    <source>
        <dbReference type="Pfam" id="PF00962"/>
    </source>
</evidence>
<dbReference type="InterPro" id="IPR032466">
    <property type="entry name" value="Metal_Hydrolase"/>
</dbReference>
<evidence type="ECO:0000256" key="4">
    <source>
        <dbReference type="ARBA" id="ARBA00022801"/>
    </source>
</evidence>
<keyword evidence="4" id="KW-0378">Hydrolase</keyword>
<dbReference type="Gene3D" id="3.20.20.140">
    <property type="entry name" value="Metal-dependent hydrolases"/>
    <property type="match status" value="1"/>
</dbReference>
<dbReference type="InterPro" id="IPR001365">
    <property type="entry name" value="A_deaminase_dom"/>
</dbReference>
<dbReference type="PANTHER" id="PTHR43114">
    <property type="entry name" value="ADENINE DEAMINASE"/>
    <property type="match status" value="1"/>
</dbReference>
<dbReference type="GO" id="GO:0046872">
    <property type="term" value="F:metal ion binding"/>
    <property type="evidence" value="ECO:0007669"/>
    <property type="project" value="UniProtKB-KW"/>
</dbReference>
<dbReference type="GO" id="GO:0016814">
    <property type="term" value="F:hydrolase activity, acting on carbon-nitrogen (but not peptide) bonds, in cyclic amidines"/>
    <property type="evidence" value="ECO:0007669"/>
    <property type="project" value="UniProtKB-ARBA"/>
</dbReference>
<dbReference type="EMBL" id="BRLB01000012">
    <property type="protein sequence ID" value="GKX30886.1"/>
    <property type="molecule type" value="Genomic_DNA"/>
</dbReference>
<evidence type="ECO:0000256" key="2">
    <source>
        <dbReference type="ARBA" id="ARBA00006676"/>
    </source>
</evidence>
<comment type="cofactor">
    <cofactor evidence="1">
        <name>Zn(2+)</name>
        <dbReference type="ChEBI" id="CHEBI:29105"/>
    </cofactor>
</comment>
<dbReference type="Proteomes" id="UP001144256">
    <property type="component" value="Unassembled WGS sequence"/>
</dbReference>
<evidence type="ECO:0000256" key="3">
    <source>
        <dbReference type="ARBA" id="ARBA00022723"/>
    </source>
</evidence>